<dbReference type="SMART" id="SM00089">
    <property type="entry name" value="PKD"/>
    <property type="match status" value="2"/>
</dbReference>
<evidence type="ECO:0000313" key="4">
    <source>
        <dbReference type="Proteomes" id="UP000245370"/>
    </source>
</evidence>
<evidence type="ECO:0000259" key="2">
    <source>
        <dbReference type="PROSITE" id="PS50093"/>
    </source>
</evidence>
<reference evidence="3 4" key="2">
    <citation type="submission" date="2018-05" db="EMBL/GenBank/DDBJ databases">
        <authorList>
            <person name="Lanie J.A."/>
            <person name="Ng W.-L."/>
            <person name="Kazmierczak K.M."/>
            <person name="Andrzejewski T.M."/>
            <person name="Davidsen T.M."/>
            <person name="Wayne K.J."/>
            <person name="Tettelin H."/>
            <person name="Glass J.I."/>
            <person name="Rusch D."/>
            <person name="Podicherti R."/>
            <person name="Tsui H.-C.T."/>
            <person name="Winkler M.E."/>
        </authorList>
    </citation>
    <scope>NUCLEOTIDE SEQUENCE [LARGE SCALE GENOMIC DNA]</scope>
    <source>
        <strain evidence="3 4">C305</strain>
    </source>
</reference>
<evidence type="ECO:0000313" key="3">
    <source>
        <dbReference type="EMBL" id="PWH86869.1"/>
    </source>
</evidence>
<dbReference type="NCBIfam" id="TIGR04131">
    <property type="entry name" value="Bac_Flav_CTERM"/>
    <property type="match status" value="1"/>
</dbReference>
<dbReference type="Proteomes" id="UP000245370">
    <property type="component" value="Unassembled WGS sequence"/>
</dbReference>
<dbReference type="PANTHER" id="PTHR42754:SF1">
    <property type="entry name" value="LIPOPROTEIN"/>
    <property type="match status" value="1"/>
</dbReference>
<dbReference type="InterPro" id="IPR000601">
    <property type="entry name" value="PKD_dom"/>
</dbReference>
<name>A0A2U2XGD2_9FLAO</name>
<dbReference type="OrthoDB" id="599464at2"/>
<keyword evidence="1" id="KW-0732">Signal</keyword>
<proteinExistence type="predicted"/>
<dbReference type="InterPro" id="IPR026341">
    <property type="entry name" value="T9SS_type_B"/>
</dbReference>
<gene>
    <name evidence="3" type="ORF">DIT68_01010</name>
</gene>
<dbReference type="InterPro" id="IPR022409">
    <property type="entry name" value="PKD/Chitinase_dom"/>
</dbReference>
<dbReference type="RefSeq" id="WP_109357949.1">
    <property type="nucleotide sequence ID" value="NZ_QFRJ01000001.1"/>
</dbReference>
<dbReference type="InterPro" id="IPR057078">
    <property type="entry name" value="HYR-4C"/>
</dbReference>
<dbReference type="InterPro" id="IPR013783">
    <property type="entry name" value="Ig-like_fold"/>
</dbReference>
<dbReference type="InterPro" id="IPR035986">
    <property type="entry name" value="PKD_dom_sf"/>
</dbReference>
<feature type="signal peptide" evidence="1">
    <location>
        <begin position="1"/>
        <end position="18"/>
    </location>
</feature>
<dbReference type="SUPFAM" id="SSF49299">
    <property type="entry name" value="PKD domain"/>
    <property type="match status" value="2"/>
</dbReference>
<sequence length="2091" mass="222360">MRLTLLFLFISLCSFSFSQISTKIIGGPNTEKVEALIECSNSDVVIGGTTTSFGSGGEDIILTRLSNTGTVIWSKAYGLPGNENGTPMGLFEAANGDILCSFRTYSLSRTRASIVMRLNSLGDVIWQKQIGDPVGDIDATRDIFEHDDGSIYLGASVNSSTFGSTDGLALKLDPTGNIIWSKIIGQGLNDHIWSILALPNNEILLNFNSESIGPGLRGVSLVRMNSTGNILSEYSFGGANIELASDVVFDPNIGYIVTGKTNSFGQGGDDAFIAKLDTNFNMIWFKTYGGTGYDFGVTTEIVNPNHYILYMNSEITSLNDKQMSVIGIDSNGVTLYTKSIGDEFDQEVLHASTKSLVYSQNQNKTFLTCNFNNSANNQNILFLAINGTPDLLCSDDVISESFHTLSTTPTTFQIDSLIFSTNVNMTTTIITNLIEQDYCPCPFNPPSITDTTICPSATLQYNLDPINNYEWLPASDFSCNTCPDPTFTGNSTTQVTLNIDNGYCFDTLNFTITVQDTIPPSATAPADIFAQCASDVPTADINEITNVSDNCSANPIITHLGDVSDGNSCPETITRTYNVADEEGNSIDLIQTIIIHDTIAPTGTAPADLSLQCITDIPVPNIASITNVTDNCTTNPTITWVNDFSDTSSCPKVIIRTYNIADDCGNNIDVTQTITVNDDIAPTASNPVALSLQCIGDAPIPNISAVTDAADNCTTSPAVSFISDVSNGNSCPEIITRTYRITDDCGNFTDVTQTITINDDILPTGTAPTDLNIQCIADLPAADVNSITDEADNCTTNPIVTHVSDVSDGNTCPEIVTRTYNIADDCGNNIDVVQTITINDDTNPTGTAPANITVQCIGDVPAADVNLITDEADNCTANPTVTFVSDVSDGASCPETITRTYNIADDCGNNIDVVQTITVNDDIAPTASNPTPISVQCIGDVPTPDILVVTDEADNCTTNPTVTFVGDVSNGNTCPEIITRTYRITDDCGNFTDVNQTITISDDTNPTGTAPADLTVQCIGDVPTADVNLITDEGDNCTANPTVTFVGDVSNGATCPEIITRTYNIADDCGNDINLTQTITINDDILPTASNVSTTVQCLTDVPAVDIAVITDEADNCTANPTIAFVSENSDGNSCNGEIITRVYSVTDDCGNSINVNHTILVDSYTPTFTVSGTGTTTCEGTDGMITISGLDPNTNYEMSYDGGATNSITTNAAGEYVITGLPAGSYTNYTVSDADCPSCTNTENVSININDPTAAYINAGPDQIVCEGTTITLNADNPEGANLSWDNGVTDGVGFVPPNGITYYTITAERVNCYSSDQLMVTVSPAITDITCPADLEAICDITEQPPYANFNAFIAVGGSATIPTGGIIDSTSFAFVSDVSDGLTCPETITRTYQIADTCGVIVTCTQDIVINDTIKPTGTAPAPVALQCITDLPAADVTLITDEADNCTANPTVIFVSDVSDGNTCPEIITRTYNIEDDCGNSIDVTQEFTINDDINPTGTAPASIAVQCIGDVPLPDSTLITDEADNCTTIPTVTFVSDVSDGNTCPETITRTYNIADDCGNNIDVTQLITIDDDIVPTASDATPTTVQCNSDVSAVDIAVITDEADNCTVNPTVAFVSESSDGNLCNGEIITRIYSVTDDCGNSINVNHVITIDSYTPPTTIVASTTGPTTCGGTDGTITLSGFDPLTDYEISFDGGQAVPFTSDAAGEYIITGLAEGTYVDYTIIDDQCNVCTTTETVTITLTDPAPPIIGAGPDVEVCEGDIVILTANNPDGAVITWDNGVTDGVGFIQAVGTMTYTVTGTSILNCTATDEVDVTVHPNPVVDFFANVTEGCVGDEINITSLTPGVGNTCRFTINGNQTIDGCNINYAFNESGCYDINLEVESDKGCTADLTKDNYICIDDYPIADFSVTPEELSTFYNEAEFTNESSGAVTYDWDFGDSSFSNEINPTHVYSVYNNDPKVVYNVQLIAYSELGCADTIIGELPYFEDLIYYVPNSFTPDGNKYNETFKPVFTSGFDPLDYKLEIYNRWGEMIFESNDPAYGWDGTYGAKNTIFVPEGTYVWKISFKKLRTDENMEEMGSVNLLR</sequence>
<keyword evidence="4" id="KW-1185">Reference proteome</keyword>
<dbReference type="EMBL" id="QFRJ01000001">
    <property type="protein sequence ID" value="PWH86869.1"/>
    <property type="molecule type" value="Genomic_DNA"/>
</dbReference>
<comment type="caution">
    <text evidence="3">The sequence shown here is derived from an EMBL/GenBank/DDBJ whole genome shotgun (WGS) entry which is preliminary data.</text>
</comment>
<evidence type="ECO:0000256" key="1">
    <source>
        <dbReference type="SAM" id="SignalP"/>
    </source>
</evidence>
<dbReference type="SUPFAM" id="SSF50998">
    <property type="entry name" value="Quinoprotein alcohol dehydrogenase-like"/>
    <property type="match status" value="1"/>
</dbReference>
<dbReference type="PROSITE" id="PS50093">
    <property type="entry name" value="PKD"/>
    <property type="match status" value="1"/>
</dbReference>
<feature type="chain" id="PRO_5015552129" description="PKD domain-containing protein" evidence="1">
    <location>
        <begin position="19"/>
        <end position="2091"/>
    </location>
</feature>
<dbReference type="Pfam" id="PF23237">
    <property type="entry name" value="HYR_4C"/>
    <property type="match status" value="1"/>
</dbReference>
<reference evidence="3 4" key="1">
    <citation type="submission" date="2018-05" db="EMBL/GenBank/DDBJ databases">
        <title>Brumimicrobium oceani sp. nov., isolated from coastal sediment.</title>
        <authorList>
            <person name="Kou Y."/>
        </authorList>
    </citation>
    <scope>NUCLEOTIDE SEQUENCE [LARGE SCALE GENOMIC DNA]</scope>
    <source>
        <strain evidence="3 4">C305</strain>
    </source>
</reference>
<protein>
    <recommendedName>
        <fullName evidence="2">PKD domain-containing protein</fullName>
    </recommendedName>
</protein>
<feature type="domain" description="PKD" evidence="2">
    <location>
        <begin position="1931"/>
        <end position="1958"/>
    </location>
</feature>
<dbReference type="PANTHER" id="PTHR42754">
    <property type="entry name" value="ENDOGLUCANASE"/>
    <property type="match status" value="1"/>
</dbReference>
<accession>A0A2U2XGD2</accession>
<organism evidence="3 4">
    <name type="scientific">Brumimicrobium oceani</name>
    <dbReference type="NCBI Taxonomy" id="2100725"/>
    <lineage>
        <taxon>Bacteria</taxon>
        <taxon>Pseudomonadati</taxon>
        <taxon>Bacteroidota</taxon>
        <taxon>Flavobacteriia</taxon>
        <taxon>Flavobacteriales</taxon>
        <taxon>Crocinitomicaceae</taxon>
        <taxon>Brumimicrobium</taxon>
    </lineage>
</organism>
<dbReference type="Gene3D" id="2.60.40.10">
    <property type="entry name" value="Immunoglobulins"/>
    <property type="match status" value="2"/>
</dbReference>
<dbReference type="InterPro" id="IPR011047">
    <property type="entry name" value="Quinoprotein_ADH-like_sf"/>
</dbReference>
<dbReference type="Pfam" id="PF13585">
    <property type="entry name" value="CHU_C"/>
    <property type="match status" value="1"/>
</dbReference>